<feature type="transmembrane region" description="Helical" evidence="1">
    <location>
        <begin position="387"/>
        <end position="409"/>
    </location>
</feature>
<dbReference type="OrthoDB" id="9805623at2"/>
<feature type="domain" description="Nucleoside transporter/FeoB GTPase Gate" evidence="2">
    <location>
        <begin position="50"/>
        <end position="160"/>
    </location>
</feature>
<dbReference type="RefSeq" id="WP_036884557.1">
    <property type="nucleotide sequence ID" value="NZ_JQZW01000012.1"/>
</dbReference>
<dbReference type="PIRSF" id="PIRSF036542">
    <property type="entry name" value="SpmA_SpmB"/>
    <property type="match status" value="1"/>
</dbReference>
<dbReference type="PANTHER" id="PTHR35793">
    <property type="entry name" value="INNER MEMBRANE PROTEIN YJIG"/>
    <property type="match status" value="1"/>
</dbReference>
<organism evidence="3 4">
    <name type="scientific">Porphyromonas gingivicanis</name>
    <dbReference type="NCBI Taxonomy" id="266762"/>
    <lineage>
        <taxon>Bacteria</taxon>
        <taxon>Pseudomonadati</taxon>
        <taxon>Bacteroidota</taxon>
        <taxon>Bacteroidia</taxon>
        <taxon>Bacteroidales</taxon>
        <taxon>Porphyromonadaceae</taxon>
        <taxon>Porphyromonas</taxon>
    </lineage>
</organism>
<keyword evidence="1" id="KW-1133">Transmembrane helix</keyword>
<dbReference type="eggNOG" id="COG2715">
    <property type="taxonomic scope" value="Bacteria"/>
</dbReference>
<sequence>MALNYLFLLFILGGVLFGVVTALFSNRPDVFQQIVTAIFDQSTNAIQITITLTGVLCFFMGLMKVAERSGAMERLAVKISPLLSMLFPSIPKGHPVLSSIFMNLSANLLGLDNAATPLGLQTMKQLQGINPNKGTASDAMIMFIALNASGLTIIPISIIAFRLEAGATNPTDVFLPILLATLASTLTAITLIALKQKINLLQKPFLFLLGFIALLIAGVVVLRNSLSSEVFALYTTMFAALLLLAIISLIFIRGIRAKINVYDAFVDGAKEGIGTAVKIVPYLLAMLVAIGVFRASGGMDVVIEAVRWLFSLIGVRTDWIEALPTMLMKPLSGNGARALMVDAMHTFGADSLVGRLASIVQGSTDTTFYIIALYFGSIGVKKIRYTVGVSLLADLVGAIAAIVITYLFFTL</sequence>
<feature type="transmembrane region" description="Helical" evidence="1">
    <location>
        <begin position="352"/>
        <end position="375"/>
    </location>
</feature>
<dbReference type="InterPro" id="IPR011642">
    <property type="entry name" value="Gate_dom"/>
</dbReference>
<reference evidence="3 4" key="1">
    <citation type="submission" date="2014-08" db="EMBL/GenBank/DDBJ databases">
        <title>Porphyromonas gingivicanis strain:COT-022_OH1391 Genome sequencing.</title>
        <authorList>
            <person name="Wallis C."/>
            <person name="Deusch O."/>
            <person name="O'Flynn C."/>
            <person name="Davis I."/>
            <person name="Jospin G."/>
            <person name="Darling A.E."/>
            <person name="Coil D.A."/>
            <person name="Alexiev A."/>
            <person name="Horsfall A."/>
            <person name="Kirkwood N."/>
            <person name="Harris S."/>
            <person name="Eisen J.A."/>
        </authorList>
    </citation>
    <scope>NUCLEOTIDE SEQUENCE [LARGE SCALE GENOMIC DNA]</scope>
    <source>
        <strain evidence="4">COT-022 OH1391</strain>
    </source>
</reference>
<feature type="transmembrane region" description="Helical" evidence="1">
    <location>
        <begin position="173"/>
        <end position="194"/>
    </location>
</feature>
<protein>
    <submittedName>
        <fullName evidence="3">Membrane protein</fullName>
    </submittedName>
</protein>
<dbReference type="InterPro" id="IPR011415">
    <property type="entry name" value="SpmA_SpmB"/>
</dbReference>
<dbReference type="InterPro" id="IPR052549">
    <property type="entry name" value="SpmB"/>
</dbReference>
<evidence type="ECO:0000256" key="1">
    <source>
        <dbReference type="SAM" id="Phobius"/>
    </source>
</evidence>
<keyword evidence="1" id="KW-0472">Membrane</keyword>
<evidence type="ECO:0000313" key="4">
    <source>
        <dbReference type="Proteomes" id="UP000030134"/>
    </source>
</evidence>
<keyword evidence="1" id="KW-0812">Transmembrane</keyword>
<dbReference type="eggNOG" id="COG0700">
    <property type="taxonomic scope" value="Bacteria"/>
</dbReference>
<feature type="transmembrane region" description="Helical" evidence="1">
    <location>
        <begin position="46"/>
        <end position="66"/>
    </location>
</feature>
<proteinExistence type="predicted"/>
<feature type="transmembrane region" description="Helical" evidence="1">
    <location>
        <begin position="139"/>
        <end position="161"/>
    </location>
</feature>
<keyword evidence="4" id="KW-1185">Reference proteome</keyword>
<feature type="transmembrane region" description="Helical" evidence="1">
    <location>
        <begin position="206"/>
        <end position="225"/>
    </location>
</feature>
<dbReference type="STRING" id="266762.HQ36_06550"/>
<comment type="caution">
    <text evidence="3">The sequence shown here is derived from an EMBL/GenBank/DDBJ whole genome shotgun (WGS) entry which is preliminary data.</text>
</comment>
<evidence type="ECO:0000259" key="2">
    <source>
        <dbReference type="Pfam" id="PF07670"/>
    </source>
</evidence>
<feature type="domain" description="Nucleoside transporter/FeoB GTPase Gate" evidence="2">
    <location>
        <begin position="277"/>
        <end position="380"/>
    </location>
</feature>
<dbReference type="Pfam" id="PF07670">
    <property type="entry name" value="Gate"/>
    <property type="match status" value="2"/>
</dbReference>
<gene>
    <name evidence="3" type="ORF">HQ36_06550</name>
</gene>
<dbReference type="GO" id="GO:0005886">
    <property type="term" value="C:plasma membrane"/>
    <property type="evidence" value="ECO:0007669"/>
    <property type="project" value="TreeGrafter"/>
</dbReference>
<accession>A0A0A2G4Z9</accession>
<feature type="transmembrane region" description="Helical" evidence="1">
    <location>
        <begin position="273"/>
        <end position="293"/>
    </location>
</feature>
<dbReference type="EMBL" id="JQZW01000012">
    <property type="protein sequence ID" value="KGN97542.1"/>
    <property type="molecule type" value="Genomic_DNA"/>
</dbReference>
<feature type="transmembrane region" description="Helical" evidence="1">
    <location>
        <begin position="231"/>
        <end position="252"/>
    </location>
</feature>
<dbReference type="PANTHER" id="PTHR35793:SF2">
    <property type="entry name" value="INNER MEMBRANE PROTEIN YJIG"/>
    <property type="match status" value="1"/>
</dbReference>
<dbReference type="Proteomes" id="UP000030134">
    <property type="component" value="Unassembled WGS sequence"/>
</dbReference>
<dbReference type="AlphaFoldDB" id="A0A0A2G4Z9"/>
<evidence type="ECO:0000313" key="3">
    <source>
        <dbReference type="EMBL" id="KGN97542.1"/>
    </source>
</evidence>
<name>A0A0A2G4Z9_9PORP</name>